<keyword evidence="1" id="KW-0732">Signal</keyword>
<dbReference type="PROSITE" id="PS51257">
    <property type="entry name" value="PROKAR_LIPOPROTEIN"/>
    <property type="match status" value="1"/>
</dbReference>
<dbReference type="AlphaFoldDB" id="A0A412NX03"/>
<dbReference type="PANTHER" id="PTHR40616:SF1">
    <property type="entry name" value="LINALOOL DEHYDRATASE_ISOMERASE DOMAIN-CONTAINING PROTEIN"/>
    <property type="match status" value="1"/>
</dbReference>
<gene>
    <name evidence="2" type="ORF">GAY01_09870</name>
</gene>
<evidence type="ECO:0000313" key="3">
    <source>
        <dbReference type="Proteomes" id="UP000433382"/>
    </source>
</evidence>
<comment type="caution">
    <text evidence="2">The sequence shown here is derived from an EMBL/GenBank/DDBJ whole genome shotgun (WGS) entry which is preliminary data.</text>
</comment>
<feature type="chain" id="PRO_5030091248" evidence="1">
    <location>
        <begin position="21"/>
        <end position="598"/>
    </location>
</feature>
<protein>
    <submittedName>
        <fullName evidence="2">Uncharacterized protein</fullName>
    </submittedName>
</protein>
<name>A0A412NX03_PHOVU</name>
<dbReference type="PANTHER" id="PTHR40616">
    <property type="entry name" value="LINALOOL DEHYDRATASE_ISOMERASE DOMAIN-CONTAINING PROTEIN"/>
    <property type="match status" value="1"/>
</dbReference>
<dbReference type="EMBL" id="WCZM01000012">
    <property type="protein sequence ID" value="KAB3571554.1"/>
    <property type="molecule type" value="Genomic_DNA"/>
</dbReference>
<dbReference type="RefSeq" id="WP_008669517.1">
    <property type="nucleotide sequence ID" value="NZ_JACBPY010000006.1"/>
</dbReference>
<dbReference type="Proteomes" id="UP000433382">
    <property type="component" value="Unassembled WGS sequence"/>
</dbReference>
<proteinExistence type="predicted"/>
<evidence type="ECO:0000256" key="1">
    <source>
        <dbReference type="SAM" id="SignalP"/>
    </source>
</evidence>
<organism evidence="2 3">
    <name type="scientific">Phocaeicola vulgatus</name>
    <name type="common">Bacteroides vulgatus</name>
    <dbReference type="NCBI Taxonomy" id="821"/>
    <lineage>
        <taxon>Bacteria</taxon>
        <taxon>Pseudomonadati</taxon>
        <taxon>Bacteroidota</taxon>
        <taxon>Bacteroidia</taxon>
        <taxon>Bacteroidales</taxon>
        <taxon>Bacteroidaceae</taxon>
        <taxon>Phocaeicola</taxon>
    </lineage>
</organism>
<sequence length="598" mass="69198">MKRKSNAICLLLMLVVTACAGRKEYNDGYIKYGPLEISQTDKEILLEKIRECDPKYDPEGCMLTQVLNGWNYHTDAQSGTYHDTRASLFYAVDLFDSQEPQYEQRAIDIVDKVISVQDTDPNSPSCGVWPYFEEEPLATKKTPIDYNWADFNAVCLLDIYMEHQDRLPAELQEKMKNALILAARSVQKRDCEPGYTNIAIMGTYVTYMVSHLFDLPEMKKYANERLYTFYQYTQEQKGFTEYNSPTYTIVALDELNRMQRHIVEPEAKRMIDELYEMGWEMIARHYHKPSGQWVGPNSRSYSTLTDASFYDILKKASDGKIDLGCGKPRADVKSTHHIPEHLLPYFLEPEYPRTEIDVFEYNEPQIKGYTYLTDEYVLSTASRSSMWNQRRPLTAYWGTVDWPHYLQVRFLHDFFDFSTVYMHTQQQQNKVVAVMDFGTDGGDKHITIGRIEEGKFKASDLRLRFELGNCRETCIQLPSCDNDAFTLEVEGVQIAIQLLEARFGSWKGHWEQGKDEKNAWIDYVIYAGEEKDFDLTKIDQAVYALALSVGSKVDEVAIKDTKSILSEGMLQVSWGRLSVEVPVKPTEKPIKSVSQWFY</sequence>
<feature type="signal peptide" evidence="1">
    <location>
        <begin position="1"/>
        <end position="20"/>
    </location>
</feature>
<reference evidence="2 3" key="1">
    <citation type="journal article" date="2019" name="Nat. Med.">
        <title>A library of human gut bacterial isolates paired with longitudinal multiomics data enables mechanistic microbiome research.</title>
        <authorList>
            <person name="Poyet M."/>
            <person name="Groussin M."/>
            <person name="Gibbons S.M."/>
            <person name="Avila-Pacheco J."/>
            <person name="Jiang X."/>
            <person name="Kearney S.M."/>
            <person name="Perrotta A.R."/>
            <person name="Berdy B."/>
            <person name="Zhao S."/>
            <person name="Lieberman T.D."/>
            <person name="Swanson P.K."/>
            <person name="Smith M."/>
            <person name="Roesemann S."/>
            <person name="Alexander J.E."/>
            <person name="Rich S.A."/>
            <person name="Livny J."/>
            <person name="Vlamakis H."/>
            <person name="Clish C."/>
            <person name="Bullock K."/>
            <person name="Deik A."/>
            <person name="Scott J."/>
            <person name="Pierce K.A."/>
            <person name="Xavier R.J."/>
            <person name="Alm E.J."/>
        </authorList>
    </citation>
    <scope>NUCLEOTIDE SEQUENCE [LARGE SCALE GENOMIC DNA]</scope>
    <source>
        <strain evidence="2 3">BIOML-A73</strain>
    </source>
</reference>
<evidence type="ECO:0000313" key="2">
    <source>
        <dbReference type="EMBL" id="KAB3571554.1"/>
    </source>
</evidence>
<accession>A0A412NX03</accession>